<sequence length="133" mass="14749">MTKLSPKEVSLYLLLLPPVCFLATAALQQLRAVEESLLPFLYYHFRARDIPFIMVGIVFIWAYVITASLSVIAQSFGVKNGYDNNEPRAYRSSVKGALARMIAAHQVALENAPAFFAAVIIASANKVPLKYRT</sequence>
<gene>
    <name evidence="1" type="ORF">ACOLOM_LOCUS7400</name>
</gene>
<feature type="non-terminal residue" evidence="1">
    <location>
        <position position="133"/>
    </location>
</feature>
<dbReference type="Proteomes" id="UP000789525">
    <property type="component" value="Unassembled WGS sequence"/>
</dbReference>
<comment type="caution">
    <text evidence="1">The sequence shown here is derived from an EMBL/GenBank/DDBJ whole genome shotgun (WGS) entry which is preliminary data.</text>
</comment>
<dbReference type="EMBL" id="CAJVPT010016999">
    <property type="protein sequence ID" value="CAG8623106.1"/>
    <property type="molecule type" value="Genomic_DNA"/>
</dbReference>
<organism evidence="1 2">
    <name type="scientific">Acaulospora colombiana</name>
    <dbReference type="NCBI Taxonomy" id="27376"/>
    <lineage>
        <taxon>Eukaryota</taxon>
        <taxon>Fungi</taxon>
        <taxon>Fungi incertae sedis</taxon>
        <taxon>Mucoromycota</taxon>
        <taxon>Glomeromycotina</taxon>
        <taxon>Glomeromycetes</taxon>
        <taxon>Diversisporales</taxon>
        <taxon>Acaulosporaceae</taxon>
        <taxon>Acaulospora</taxon>
    </lineage>
</organism>
<feature type="non-terminal residue" evidence="1">
    <location>
        <position position="1"/>
    </location>
</feature>
<evidence type="ECO:0000313" key="2">
    <source>
        <dbReference type="Proteomes" id="UP000789525"/>
    </source>
</evidence>
<evidence type="ECO:0000313" key="1">
    <source>
        <dbReference type="EMBL" id="CAG8623106.1"/>
    </source>
</evidence>
<reference evidence="1" key="1">
    <citation type="submission" date="2021-06" db="EMBL/GenBank/DDBJ databases">
        <authorList>
            <person name="Kallberg Y."/>
            <person name="Tangrot J."/>
            <person name="Rosling A."/>
        </authorList>
    </citation>
    <scope>NUCLEOTIDE SEQUENCE</scope>
    <source>
        <strain evidence="1">CL356</strain>
    </source>
</reference>
<proteinExistence type="predicted"/>
<protein>
    <submittedName>
        <fullName evidence="1">5673_t:CDS:1</fullName>
    </submittedName>
</protein>
<keyword evidence="2" id="KW-1185">Reference proteome</keyword>
<accession>A0ACA9N046</accession>
<name>A0ACA9N046_9GLOM</name>